<dbReference type="InterPro" id="IPR046792">
    <property type="entry name" value="Peptidase_C54_cat"/>
</dbReference>
<dbReference type="GO" id="GO:0035973">
    <property type="term" value="P:aggrephagy"/>
    <property type="evidence" value="ECO:0007669"/>
    <property type="project" value="TreeGrafter"/>
</dbReference>
<keyword evidence="4 11" id="KW-0963">Cytoplasm</keyword>
<comment type="caution">
    <text evidence="14">The sequence shown here is derived from an EMBL/GenBank/DDBJ whole genome shotgun (WGS) entry which is preliminary data.</text>
</comment>
<keyword evidence="9" id="KW-0072">Autophagy</keyword>
<evidence type="ECO:0000256" key="12">
    <source>
        <dbReference type="SAM" id="MobiDB-lite"/>
    </source>
</evidence>
<evidence type="ECO:0000313" key="14">
    <source>
        <dbReference type="EMBL" id="CAF9917857.1"/>
    </source>
</evidence>
<dbReference type="GO" id="GO:0015031">
    <property type="term" value="P:protein transport"/>
    <property type="evidence" value="ECO:0007669"/>
    <property type="project" value="UniProtKB-KW"/>
</dbReference>
<dbReference type="PANTHER" id="PTHR22624:SF49">
    <property type="entry name" value="CYSTEINE PROTEASE"/>
    <property type="match status" value="1"/>
</dbReference>
<evidence type="ECO:0000256" key="5">
    <source>
        <dbReference type="ARBA" id="ARBA00022670"/>
    </source>
</evidence>
<evidence type="ECO:0000256" key="11">
    <source>
        <dbReference type="RuleBase" id="RU363115"/>
    </source>
</evidence>
<evidence type="ECO:0000256" key="1">
    <source>
        <dbReference type="ARBA" id="ARBA00004329"/>
    </source>
</evidence>
<evidence type="ECO:0000256" key="6">
    <source>
        <dbReference type="ARBA" id="ARBA00022801"/>
    </source>
</evidence>
<evidence type="ECO:0000256" key="2">
    <source>
        <dbReference type="ARBA" id="ARBA00010958"/>
    </source>
</evidence>
<feature type="domain" description="Peptidase C54 catalytic" evidence="13">
    <location>
        <begin position="106"/>
        <end position="399"/>
    </location>
</feature>
<dbReference type="EC" id="3.4.22.-" evidence="11"/>
<dbReference type="GO" id="GO:0005634">
    <property type="term" value="C:nucleus"/>
    <property type="evidence" value="ECO:0007669"/>
    <property type="project" value="UniProtKB-SubCell"/>
</dbReference>
<evidence type="ECO:0000256" key="3">
    <source>
        <dbReference type="ARBA" id="ARBA00022448"/>
    </source>
</evidence>
<dbReference type="SUPFAM" id="SSF54001">
    <property type="entry name" value="Cysteine proteinases"/>
    <property type="match status" value="1"/>
</dbReference>
<reference evidence="14" key="1">
    <citation type="submission" date="2021-03" db="EMBL/GenBank/DDBJ databases">
        <authorList>
            <person name="Tagirdzhanova G."/>
        </authorList>
    </citation>
    <scope>NUCLEOTIDE SEQUENCE</scope>
</reference>
<protein>
    <recommendedName>
        <fullName evidence="11">Cysteine protease</fullName>
        <ecNumber evidence="11">3.4.22.-</ecNumber>
    </recommendedName>
</protein>
<feature type="compositionally biased region" description="Basic and acidic residues" evidence="12">
    <location>
        <begin position="440"/>
        <end position="450"/>
    </location>
</feature>
<comment type="subcellular location">
    <subcellularLocation>
        <location evidence="11">Nucleus</location>
    </subcellularLocation>
    <subcellularLocation>
        <location evidence="11">Cytoplasm</location>
    </subcellularLocation>
    <subcellularLocation>
        <location evidence="1">Preautophagosomal structure</location>
    </subcellularLocation>
</comment>
<sequence length="499" mass="55609">MSNIDFGTGYRRFVRYFWDPEPKNDDPNRSPIWCLGQRYSADANIDTVPPRASTSATNPTSPRFDLTTDNETVIIHNDPSSQRISDTDSKLVAESSTSEEERGWPSDFLDDFESRFWFTYRSHFPPIARSTEPQSNSSLTLAVRIRSQLGDQAGFTSDTGWGCMIRSGQCVIANALARLKLGRDWRRGTKQSEERQLLSWFADDSAAPYSIHRFVAHGASACGKHPGEWFGPSATARCIQALSHAHQESGIKVYLTGNGPDVYEESLLKLAKEDDPTGHTFTPILLLAGTRLGIDRVNPVYWDSLKQCLRLPQSIGIAGGRPSASHYFIGTQSSQIFYLDPHQTQPALPFYASSDQYVSKDISTCHTRRLRRLDINQMDPSMLIAFLITSEADWRSWKQAMQEVQGKCAVHISLREPSVGGLEDMVLSEAEDGEEGDGELIEKDKERQEAVDEVEVLPDDEDEQQAGRTTPTAHAAEHRPELGDDDGEIINLPTTPSVA</sequence>
<evidence type="ECO:0000256" key="7">
    <source>
        <dbReference type="ARBA" id="ARBA00022807"/>
    </source>
</evidence>
<evidence type="ECO:0000256" key="10">
    <source>
        <dbReference type="ARBA" id="ARBA00029362"/>
    </source>
</evidence>
<dbReference type="PANTHER" id="PTHR22624">
    <property type="entry name" value="CYSTEINE PROTEASE ATG4"/>
    <property type="match status" value="1"/>
</dbReference>
<comment type="catalytic activity">
    <reaction evidence="10">
        <text>[protein]-C-terminal L-amino acid-glycyl-phosphatidylethanolamide + H2O = [protein]-C-terminal L-amino acid-glycine + a 1,2-diacyl-sn-glycero-3-phosphoethanolamine</text>
        <dbReference type="Rhea" id="RHEA:67548"/>
        <dbReference type="Rhea" id="RHEA-COMP:17323"/>
        <dbReference type="Rhea" id="RHEA-COMP:17324"/>
        <dbReference type="ChEBI" id="CHEBI:15377"/>
        <dbReference type="ChEBI" id="CHEBI:64612"/>
        <dbReference type="ChEBI" id="CHEBI:172940"/>
        <dbReference type="ChEBI" id="CHEBI:172941"/>
    </reaction>
    <physiologicalReaction direction="left-to-right" evidence="10">
        <dbReference type="Rhea" id="RHEA:67549"/>
    </physiologicalReaction>
</comment>
<comment type="similarity">
    <text evidence="2 11">Belongs to the peptidase C54 family.</text>
</comment>
<evidence type="ECO:0000256" key="4">
    <source>
        <dbReference type="ARBA" id="ARBA00022490"/>
    </source>
</evidence>
<proteinExistence type="inferred from homology"/>
<feature type="region of interest" description="Disordered" evidence="12">
    <location>
        <begin position="77"/>
        <end position="104"/>
    </location>
</feature>
<dbReference type="AlphaFoldDB" id="A0A8H3I7K1"/>
<feature type="compositionally biased region" description="Acidic residues" evidence="12">
    <location>
        <begin position="429"/>
        <end position="439"/>
    </location>
</feature>
<dbReference type="GO" id="GO:0000045">
    <property type="term" value="P:autophagosome assembly"/>
    <property type="evidence" value="ECO:0007669"/>
    <property type="project" value="TreeGrafter"/>
</dbReference>
<keyword evidence="8" id="KW-0653">Protein transport</keyword>
<organism evidence="14 15">
    <name type="scientific">Gomphillus americanus</name>
    <dbReference type="NCBI Taxonomy" id="1940652"/>
    <lineage>
        <taxon>Eukaryota</taxon>
        <taxon>Fungi</taxon>
        <taxon>Dikarya</taxon>
        <taxon>Ascomycota</taxon>
        <taxon>Pezizomycotina</taxon>
        <taxon>Lecanoromycetes</taxon>
        <taxon>OSLEUM clade</taxon>
        <taxon>Ostropomycetidae</taxon>
        <taxon>Ostropales</taxon>
        <taxon>Graphidaceae</taxon>
        <taxon>Gomphilloideae</taxon>
        <taxon>Gomphillus</taxon>
    </lineage>
</organism>
<dbReference type="GO" id="GO:0004197">
    <property type="term" value="F:cysteine-type endopeptidase activity"/>
    <property type="evidence" value="ECO:0007669"/>
    <property type="project" value="TreeGrafter"/>
</dbReference>
<keyword evidence="5 11" id="KW-0645">Protease</keyword>
<keyword evidence="6 11" id="KW-0378">Hydrolase</keyword>
<keyword evidence="3" id="KW-0813">Transport</keyword>
<dbReference type="GO" id="GO:0019786">
    <property type="term" value="F:protein-phosphatidylethanolamide deconjugating activity"/>
    <property type="evidence" value="ECO:0007669"/>
    <property type="project" value="InterPro"/>
</dbReference>
<keyword evidence="15" id="KW-1185">Reference proteome</keyword>
<dbReference type="GO" id="GO:0000423">
    <property type="term" value="P:mitophagy"/>
    <property type="evidence" value="ECO:0007669"/>
    <property type="project" value="TreeGrafter"/>
</dbReference>
<dbReference type="EMBL" id="CAJPDQ010000012">
    <property type="protein sequence ID" value="CAF9917857.1"/>
    <property type="molecule type" value="Genomic_DNA"/>
</dbReference>
<keyword evidence="11" id="KW-0539">Nucleus</keyword>
<dbReference type="OrthoDB" id="2960936at2759"/>
<accession>A0A8H3I7K1</accession>
<evidence type="ECO:0000256" key="8">
    <source>
        <dbReference type="ARBA" id="ARBA00022927"/>
    </source>
</evidence>
<evidence type="ECO:0000256" key="9">
    <source>
        <dbReference type="ARBA" id="ARBA00023006"/>
    </source>
</evidence>
<name>A0A8H3I7K1_9LECA</name>
<dbReference type="Proteomes" id="UP000664169">
    <property type="component" value="Unassembled WGS sequence"/>
</dbReference>
<feature type="region of interest" description="Disordered" evidence="12">
    <location>
        <begin position="429"/>
        <end position="499"/>
    </location>
</feature>
<dbReference type="GO" id="GO:0016485">
    <property type="term" value="P:protein processing"/>
    <property type="evidence" value="ECO:0007669"/>
    <property type="project" value="TreeGrafter"/>
</dbReference>
<evidence type="ECO:0000313" key="15">
    <source>
        <dbReference type="Proteomes" id="UP000664169"/>
    </source>
</evidence>
<dbReference type="InterPro" id="IPR005078">
    <property type="entry name" value="Peptidase_C54"/>
</dbReference>
<gene>
    <name evidence="14" type="ORF">GOMPHAMPRED_001396</name>
</gene>
<dbReference type="InterPro" id="IPR038765">
    <property type="entry name" value="Papain-like_cys_pep_sf"/>
</dbReference>
<comment type="function">
    <text evidence="11">Required for selective autophagic degradation of the nucleus (nucleophagy) as well as for mitophagy which contributes to regulate mitochondrial quantity and quality by eliminating the mitochondria to a basal level to fulfill cellular energy requirements and preventing excess ROS production.</text>
</comment>
<dbReference type="GO" id="GO:0034727">
    <property type="term" value="P:piecemeal microautophagy of the nucleus"/>
    <property type="evidence" value="ECO:0007669"/>
    <property type="project" value="TreeGrafter"/>
</dbReference>
<dbReference type="Pfam" id="PF03416">
    <property type="entry name" value="Peptidase_C54"/>
    <property type="match status" value="1"/>
</dbReference>
<feature type="compositionally biased region" description="Acidic residues" evidence="12">
    <location>
        <begin position="451"/>
        <end position="464"/>
    </location>
</feature>
<keyword evidence="7" id="KW-0788">Thiol protease</keyword>
<dbReference type="GO" id="GO:0000407">
    <property type="term" value="C:phagophore assembly site"/>
    <property type="evidence" value="ECO:0007669"/>
    <property type="project" value="UniProtKB-SubCell"/>
</dbReference>
<evidence type="ECO:0000259" key="13">
    <source>
        <dbReference type="Pfam" id="PF03416"/>
    </source>
</evidence>